<proteinExistence type="predicted"/>
<organism evidence="1 2">
    <name type="scientific">Georgenia wutianyii</name>
    <dbReference type="NCBI Taxonomy" id="2585135"/>
    <lineage>
        <taxon>Bacteria</taxon>
        <taxon>Bacillati</taxon>
        <taxon>Actinomycetota</taxon>
        <taxon>Actinomycetes</taxon>
        <taxon>Micrococcales</taxon>
        <taxon>Bogoriellaceae</taxon>
        <taxon>Georgenia</taxon>
    </lineage>
</organism>
<keyword evidence="2" id="KW-1185">Reference proteome</keyword>
<gene>
    <name evidence="1" type="ORF">FE251_04135</name>
</gene>
<dbReference type="EMBL" id="CP040899">
    <property type="protein sequence ID" value="QDB78657.1"/>
    <property type="molecule type" value="Genomic_DNA"/>
</dbReference>
<dbReference type="RefSeq" id="WP_139948045.1">
    <property type="nucleotide sequence ID" value="NZ_CP040899.1"/>
</dbReference>
<dbReference type="Proteomes" id="UP000313948">
    <property type="component" value="Chromosome"/>
</dbReference>
<accession>A0ABX5VJP6</accession>
<evidence type="ECO:0000313" key="2">
    <source>
        <dbReference type="Proteomes" id="UP000313948"/>
    </source>
</evidence>
<sequence>MSAARAAATAAAVAVVVAVMALIGFAGVNIALAAVTTAALGTLLGHRDLGRDVTLPGLRDAERSGHRHEAARISWSLTDADGRVSEHGLRELRAVAAGRLRTAGIDPSDATAARAAVGERAWTTLTASSPPTVRALDACLTALENLEPRR</sequence>
<reference evidence="1 2" key="1">
    <citation type="submission" date="2019-05" db="EMBL/GenBank/DDBJ databases">
        <title>Georgenia *** sp. nov., and Georgenia *** sp. nov., isolated from the intestinal contents of plateau pika (Ochotona curzoniae) in the Qinghai-Tibet plateau of China.</title>
        <authorList>
            <person name="Tian Z."/>
        </authorList>
    </citation>
    <scope>NUCLEOTIDE SEQUENCE [LARGE SCALE GENOMIC DNA]</scope>
    <source>
        <strain evidence="1 2">Z294</strain>
    </source>
</reference>
<protein>
    <submittedName>
        <fullName evidence="1">Uncharacterized protein</fullName>
    </submittedName>
</protein>
<evidence type="ECO:0000313" key="1">
    <source>
        <dbReference type="EMBL" id="QDB78657.1"/>
    </source>
</evidence>
<name>A0ABX5VJP6_9MICO</name>